<dbReference type="Pfam" id="PF00668">
    <property type="entry name" value="Condensation"/>
    <property type="match status" value="1"/>
</dbReference>
<gene>
    <name evidence="2" type="ORF">D3H35_26960</name>
</gene>
<comment type="caution">
    <text evidence="2">The sequence shown here is derived from an EMBL/GenBank/DDBJ whole genome shotgun (WGS) entry which is preliminary data.</text>
</comment>
<dbReference type="Gene3D" id="3.30.559.10">
    <property type="entry name" value="Chloramphenicol acetyltransferase-like domain"/>
    <property type="match status" value="1"/>
</dbReference>
<dbReference type="InterPro" id="IPR023213">
    <property type="entry name" value="CAT-like_dom_sf"/>
</dbReference>
<protein>
    <recommendedName>
        <fullName evidence="1">Condensation domain-containing protein</fullName>
    </recommendedName>
</protein>
<evidence type="ECO:0000313" key="2">
    <source>
        <dbReference type="EMBL" id="RIE00824.1"/>
    </source>
</evidence>
<dbReference type="GO" id="GO:0003824">
    <property type="term" value="F:catalytic activity"/>
    <property type="evidence" value="ECO:0007669"/>
    <property type="project" value="InterPro"/>
</dbReference>
<dbReference type="Proteomes" id="UP000266340">
    <property type="component" value="Unassembled WGS sequence"/>
</dbReference>
<feature type="domain" description="Condensation" evidence="1">
    <location>
        <begin position="6"/>
        <end position="95"/>
    </location>
</feature>
<dbReference type="InterPro" id="IPR001242">
    <property type="entry name" value="Condensation_dom"/>
</dbReference>
<accession>A0A398CPG4</accession>
<dbReference type="SUPFAM" id="SSF52777">
    <property type="entry name" value="CoA-dependent acyltransferases"/>
    <property type="match status" value="1"/>
</dbReference>
<name>A0A398CPG4_9BACL</name>
<dbReference type="GO" id="GO:0008610">
    <property type="term" value="P:lipid biosynthetic process"/>
    <property type="evidence" value="ECO:0007669"/>
    <property type="project" value="UniProtKB-ARBA"/>
</dbReference>
<keyword evidence="3" id="KW-1185">Reference proteome</keyword>
<proteinExistence type="predicted"/>
<reference evidence="2 3" key="1">
    <citation type="submission" date="2018-09" db="EMBL/GenBank/DDBJ databases">
        <title>Cohnella cavernae sp. nov., isolated from a karst cave.</title>
        <authorList>
            <person name="Zhu H."/>
        </authorList>
    </citation>
    <scope>NUCLEOTIDE SEQUENCE [LARGE SCALE GENOMIC DNA]</scope>
    <source>
        <strain evidence="2 3">K2E09-144</strain>
    </source>
</reference>
<sequence length="128" mass="15004">MIEDFFSLDDGEPVQRIHQDVEFEIDYWQADLDGVGSIVSEFVRPFSLDQAPLLRVGLIRLSEQRHMMLYDLHHIIADGLSMEILEREFIEIYHGKVLNRYACNTKIFRNGSAMYFLMNRLQSKSDFG</sequence>
<organism evidence="2 3">
    <name type="scientific">Cohnella faecalis</name>
    <dbReference type="NCBI Taxonomy" id="2315694"/>
    <lineage>
        <taxon>Bacteria</taxon>
        <taxon>Bacillati</taxon>
        <taxon>Bacillota</taxon>
        <taxon>Bacilli</taxon>
        <taxon>Bacillales</taxon>
        <taxon>Paenibacillaceae</taxon>
        <taxon>Cohnella</taxon>
    </lineage>
</organism>
<dbReference type="EMBL" id="QXJM01000048">
    <property type="protein sequence ID" value="RIE00824.1"/>
    <property type="molecule type" value="Genomic_DNA"/>
</dbReference>
<evidence type="ECO:0000259" key="1">
    <source>
        <dbReference type="Pfam" id="PF00668"/>
    </source>
</evidence>
<evidence type="ECO:0000313" key="3">
    <source>
        <dbReference type="Proteomes" id="UP000266340"/>
    </source>
</evidence>
<dbReference type="AlphaFoldDB" id="A0A398CPG4"/>